<dbReference type="RefSeq" id="XP_016465721.1">
    <property type="nucleotide sequence ID" value="XM_016610235.1"/>
</dbReference>
<dbReference type="AlphaFoldDB" id="A0A1S3ZMW8"/>
<reference evidence="2" key="2">
    <citation type="submission" date="2025-08" db="UniProtKB">
        <authorList>
            <consortium name="RefSeq"/>
        </authorList>
    </citation>
    <scope>IDENTIFICATION</scope>
    <source>
        <tissue evidence="2">Leaf</tissue>
    </source>
</reference>
<dbReference type="GeneID" id="107788560"/>
<dbReference type="PaxDb" id="4097-A0A1S3ZMW8"/>
<accession>A0A1S3ZMW8</accession>
<dbReference type="RefSeq" id="XP_016465721.1">
    <property type="nucleotide sequence ID" value="XM_016610235.2"/>
</dbReference>
<evidence type="ECO:0000313" key="1">
    <source>
        <dbReference type="Proteomes" id="UP000790787"/>
    </source>
</evidence>
<gene>
    <name evidence="2" type="primary">LOC107788560</name>
</gene>
<dbReference type="KEGG" id="nta:107788560"/>
<dbReference type="Proteomes" id="UP000790787">
    <property type="component" value="Chromosome 11"/>
</dbReference>
<keyword evidence="1" id="KW-1185">Reference proteome</keyword>
<proteinExistence type="predicted"/>
<sequence>MSNLSSDVNEEIQATTLAVVAFVRGGDAISTVEVEAPPSVEEIIPRNPDAKPYLQRQLEAVVVAEVFRSSLTAKCLAEFKDTFGIPDQVKIVPTDKDEVYIDHPRYCALYAYPFTIGYSLPFPPLVEEFCCYYRVCPIQLAPLVKILSKFAELADVEITLRHNVHLFMPTFYCGKMLNIRHRGSKSLVVKTDDKGSQQFWLNFFYVKIEFVVADVADFPEAWNHAPTARSLQLVTHLANGVRQALPCTVGIRDWSSFWQRYKPTPLRKAPPRRLLKRTWHRCHLLGEGGALLPLLLPPFQHLRPFFLWLLLVLKMRKFLRVIRTRGLGRGKS</sequence>
<name>A0A1S3ZMW8_TOBAC</name>
<protein>
    <submittedName>
        <fullName evidence="2">Uncharacterized protein LOC107788560</fullName>
    </submittedName>
</protein>
<evidence type="ECO:0000313" key="2">
    <source>
        <dbReference type="RefSeq" id="XP_016465721.1"/>
    </source>
</evidence>
<organism evidence="1 2">
    <name type="scientific">Nicotiana tabacum</name>
    <name type="common">Common tobacco</name>
    <dbReference type="NCBI Taxonomy" id="4097"/>
    <lineage>
        <taxon>Eukaryota</taxon>
        <taxon>Viridiplantae</taxon>
        <taxon>Streptophyta</taxon>
        <taxon>Embryophyta</taxon>
        <taxon>Tracheophyta</taxon>
        <taxon>Spermatophyta</taxon>
        <taxon>Magnoliopsida</taxon>
        <taxon>eudicotyledons</taxon>
        <taxon>Gunneridae</taxon>
        <taxon>Pentapetalae</taxon>
        <taxon>asterids</taxon>
        <taxon>lamiids</taxon>
        <taxon>Solanales</taxon>
        <taxon>Solanaceae</taxon>
        <taxon>Nicotianoideae</taxon>
        <taxon>Nicotianeae</taxon>
        <taxon>Nicotiana</taxon>
    </lineage>
</organism>
<reference evidence="1" key="1">
    <citation type="journal article" date="2014" name="Nat. Commun.">
        <title>The tobacco genome sequence and its comparison with those of tomato and potato.</title>
        <authorList>
            <person name="Sierro N."/>
            <person name="Battey J.N."/>
            <person name="Ouadi S."/>
            <person name="Bakaher N."/>
            <person name="Bovet L."/>
            <person name="Willig A."/>
            <person name="Goepfert S."/>
            <person name="Peitsch M.C."/>
            <person name="Ivanov N.V."/>
        </authorList>
    </citation>
    <scope>NUCLEOTIDE SEQUENCE [LARGE SCALE GENOMIC DNA]</scope>
</reference>
<dbReference type="OrthoDB" id="1750920at2759"/>